<dbReference type="InterPro" id="IPR002035">
    <property type="entry name" value="VWF_A"/>
</dbReference>
<organism evidence="2 3">
    <name type="scientific">Eiseniibacteriota bacterium</name>
    <dbReference type="NCBI Taxonomy" id="2212470"/>
    <lineage>
        <taxon>Bacteria</taxon>
        <taxon>Candidatus Eiseniibacteriota</taxon>
    </lineage>
</organism>
<dbReference type="Proteomes" id="UP000739538">
    <property type="component" value="Unassembled WGS sequence"/>
</dbReference>
<dbReference type="InterPro" id="IPR036465">
    <property type="entry name" value="vWFA_dom_sf"/>
</dbReference>
<protein>
    <submittedName>
        <fullName evidence="2">VWA domain-containing protein</fullName>
    </submittedName>
</protein>
<name>A0A956NHS6_UNCEI</name>
<dbReference type="SUPFAM" id="SSF53300">
    <property type="entry name" value="vWA-like"/>
    <property type="match status" value="1"/>
</dbReference>
<dbReference type="CDD" id="cd00198">
    <property type="entry name" value="vWFA"/>
    <property type="match status" value="1"/>
</dbReference>
<reference evidence="2" key="2">
    <citation type="journal article" date="2021" name="Microbiome">
        <title>Successional dynamics and alternative stable states in a saline activated sludge microbial community over 9 years.</title>
        <authorList>
            <person name="Wang Y."/>
            <person name="Ye J."/>
            <person name="Ju F."/>
            <person name="Liu L."/>
            <person name="Boyd J.A."/>
            <person name="Deng Y."/>
            <person name="Parks D.H."/>
            <person name="Jiang X."/>
            <person name="Yin X."/>
            <person name="Woodcroft B.J."/>
            <person name="Tyson G.W."/>
            <person name="Hugenholtz P."/>
            <person name="Polz M.F."/>
            <person name="Zhang T."/>
        </authorList>
    </citation>
    <scope>NUCLEOTIDE SEQUENCE</scope>
    <source>
        <strain evidence="2">HKST-UBA02</strain>
    </source>
</reference>
<evidence type="ECO:0000259" key="1">
    <source>
        <dbReference type="Pfam" id="PF13519"/>
    </source>
</evidence>
<comment type="caution">
    <text evidence="2">The sequence shown here is derived from an EMBL/GenBank/DDBJ whole genome shotgun (WGS) entry which is preliminary data.</text>
</comment>
<dbReference type="Gene3D" id="3.40.50.410">
    <property type="entry name" value="von Willebrand factor, type A domain"/>
    <property type="match status" value="1"/>
</dbReference>
<dbReference type="EMBL" id="JAGQHS010000091">
    <property type="protein sequence ID" value="MCA9757274.1"/>
    <property type="molecule type" value="Genomic_DNA"/>
</dbReference>
<dbReference type="Pfam" id="PF13519">
    <property type="entry name" value="VWA_2"/>
    <property type="match status" value="1"/>
</dbReference>
<evidence type="ECO:0000313" key="3">
    <source>
        <dbReference type="Proteomes" id="UP000739538"/>
    </source>
</evidence>
<gene>
    <name evidence="2" type="ORF">KDA27_15830</name>
</gene>
<sequence length="364" mass="42146">MRYRFEKFDESLKEALQNFKTLMELFQSLVLRTNGDVERALEFLRSMQAQGYIPEDWDLDEFERRLENEEFVRRTPEGRVLTKKAERTIRSASLEQIFGNLRMGAVGGHPTPHEGMGGTESQPERRPYQFGDELRNIDFSDSIMNSIRRTGLGEFDLGEQDLTVLETDHHTSCATVILIDVSHSMILYGEDRITPAKMVAMALSELILTRFQKDSLDVVLFGDEAMRVEVKDLPYVGAGPFHTNTQEGLRFARRILERRHQANKQIFLVTDGKPTVIRLGDGRLYRNVGGLDPIIVNRTLDEAVMCRRRRIPITTFMVAEDPYLQRFVQQLTERNRGRAYFTSADQLGSYVLVDFMENRRRRVR</sequence>
<accession>A0A956NHS6</accession>
<feature type="domain" description="VWFA" evidence="1">
    <location>
        <begin position="175"/>
        <end position="273"/>
    </location>
</feature>
<dbReference type="AlphaFoldDB" id="A0A956NHS6"/>
<proteinExistence type="predicted"/>
<evidence type="ECO:0000313" key="2">
    <source>
        <dbReference type="EMBL" id="MCA9757274.1"/>
    </source>
</evidence>
<reference evidence="2" key="1">
    <citation type="submission" date="2020-04" db="EMBL/GenBank/DDBJ databases">
        <authorList>
            <person name="Zhang T."/>
        </authorList>
    </citation>
    <scope>NUCLEOTIDE SEQUENCE</scope>
    <source>
        <strain evidence="2">HKST-UBA02</strain>
    </source>
</reference>